<protein>
    <submittedName>
        <fullName evidence="3">2,3,4,5-tetrahydropyridine-2,6-dicarboxylate N-succinyltransferase</fullName>
    </submittedName>
</protein>
<dbReference type="Gene3D" id="1.10.166.10">
    <property type="entry name" value="Tetrahydrodipicolinate-N-succinyltransferase, N-terminal domain"/>
    <property type="match status" value="1"/>
</dbReference>
<dbReference type="PANTHER" id="PTHR43300">
    <property type="entry name" value="ACETYLTRANSFERASE"/>
    <property type="match status" value="1"/>
</dbReference>
<dbReference type="RefSeq" id="WP_086574757.1">
    <property type="nucleotide sequence ID" value="NZ_NGFP01000091.1"/>
</dbReference>
<dbReference type="Pfam" id="PF14602">
    <property type="entry name" value="Hexapep_2"/>
    <property type="match status" value="1"/>
</dbReference>
<dbReference type="GO" id="GO:0016740">
    <property type="term" value="F:transferase activity"/>
    <property type="evidence" value="ECO:0007669"/>
    <property type="project" value="UniProtKB-KW"/>
</dbReference>
<evidence type="ECO:0000256" key="1">
    <source>
        <dbReference type="ARBA" id="ARBA00007274"/>
    </source>
</evidence>
<dbReference type="InterPro" id="IPR023180">
    <property type="entry name" value="THP_succinylTrfase_dom1"/>
</dbReference>
<proteinExistence type="inferred from homology"/>
<feature type="domain" description="Tetrahydrodipicolinate-N-succinyltransferase chain A" evidence="2">
    <location>
        <begin position="8"/>
        <end position="72"/>
    </location>
</feature>
<evidence type="ECO:0000313" key="4">
    <source>
        <dbReference type="Proteomes" id="UP000194761"/>
    </source>
</evidence>
<evidence type="ECO:0000259" key="2">
    <source>
        <dbReference type="Pfam" id="PF14805"/>
    </source>
</evidence>
<dbReference type="Pfam" id="PF14805">
    <property type="entry name" value="THDPS_N_2"/>
    <property type="match status" value="1"/>
</dbReference>
<dbReference type="InterPro" id="IPR001451">
    <property type="entry name" value="Hexapep"/>
</dbReference>
<comment type="caution">
    <text evidence="3">The sequence shown here is derived from an EMBL/GenBank/DDBJ whole genome shotgun (WGS) entry which is preliminary data.</text>
</comment>
<accession>A0A243RL96</accession>
<organism evidence="3 4">
    <name type="scientific">Streptosporangium minutum</name>
    <dbReference type="NCBI Taxonomy" id="569862"/>
    <lineage>
        <taxon>Bacteria</taxon>
        <taxon>Bacillati</taxon>
        <taxon>Actinomycetota</taxon>
        <taxon>Actinomycetes</taxon>
        <taxon>Streptosporangiales</taxon>
        <taxon>Streptosporangiaceae</taxon>
        <taxon>Streptosporangium</taxon>
    </lineage>
</organism>
<comment type="similarity">
    <text evidence="1">Belongs to the transferase hexapeptide repeat family.</text>
</comment>
<keyword evidence="4" id="KW-1185">Reference proteome</keyword>
<evidence type="ECO:0000313" key="3">
    <source>
        <dbReference type="EMBL" id="OUC95014.1"/>
    </source>
</evidence>
<dbReference type="InterPro" id="IPR037133">
    <property type="entry name" value="THP_succinylTrfase_N_sf"/>
</dbReference>
<reference evidence="3 4" key="1">
    <citation type="submission" date="2017-05" db="EMBL/GenBank/DDBJ databases">
        <title>Biotechnological potential of actinobacteria isolated from South African environments.</title>
        <authorList>
            <person name="Le Roes-Hill M."/>
            <person name="Prins A."/>
            <person name="Durrell K.A."/>
        </authorList>
    </citation>
    <scope>NUCLEOTIDE SEQUENCE [LARGE SCALE GENOMIC DNA]</scope>
    <source>
        <strain evidence="3">M26</strain>
    </source>
</reference>
<dbReference type="CDD" id="cd03350">
    <property type="entry name" value="LbH_THP_succinylT"/>
    <property type="match status" value="1"/>
</dbReference>
<dbReference type="InterPro" id="IPR011004">
    <property type="entry name" value="Trimer_LpxA-like_sf"/>
</dbReference>
<dbReference type="EMBL" id="NGFP01000091">
    <property type="protein sequence ID" value="OUC95014.1"/>
    <property type="molecule type" value="Genomic_DNA"/>
</dbReference>
<keyword evidence="3" id="KW-0808">Transferase</keyword>
<dbReference type="Gene3D" id="2.160.10.10">
    <property type="entry name" value="Hexapeptide repeat proteins"/>
    <property type="match status" value="1"/>
</dbReference>
<gene>
    <name evidence="3" type="ORF">CA984_20280</name>
</gene>
<dbReference type="PANTHER" id="PTHR43300:SF10">
    <property type="entry name" value="2,3,4,5-TETRAHYDROPYRIDINE-2,6-DICARBOXYLATE N-ACETYLTRANSFERASE"/>
    <property type="match status" value="1"/>
</dbReference>
<name>A0A243RL96_9ACTN</name>
<dbReference type="Proteomes" id="UP000194761">
    <property type="component" value="Unassembled WGS sequence"/>
</dbReference>
<dbReference type="SUPFAM" id="SSF51161">
    <property type="entry name" value="Trimeric LpxA-like enzymes"/>
    <property type="match status" value="1"/>
</dbReference>
<dbReference type="NCBIfam" id="NF008808">
    <property type="entry name" value="PRK11830.1"/>
    <property type="match status" value="1"/>
</dbReference>
<sequence>MQTHSSPLPAAVDELWERRTELGPGDAEARSVVVGAVDMLDTGRARVAAVSPTGEVVVDERARRAVLLAFRVLGMARSQVGDFHHHDRVPLKTSFDGVRVVPGAIARWGAHVAPGVVLMPSFVDIGAHVDAGTMVDTWATVGSCAQIGKNVHLSGGAGIGGVLEPPDAVPVVVEDDALIGSRAMIMEGARVGRGAVVGAGAVLSASTPVVDVRTGEELGRGRVPDWCVAVGGTRDREFPGGTFGLPCVLVLERLREERRHDKAELDEILREYGANA</sequence>
<dbReference type="InterPro" id="IPR050179">
    <property type="entry name" value="Trans_hexapeptide_repeat"/>
</dbReference>
<dbReference type="AlphaFoldDB" id="A0A243RL96"/>